<gene>
    <name evidence="1" type="ORF">CLV37_101460</name>
</gene>
<evidence type="ECO:0000313" key="2">
    <source>
        <dbReference type="Proteomes" id="UP000238083"/>
    </source>
</evidence>
<keyword evidence="1" id="KW-0969">Cilium</keyword>
<keyword evidence="2" id="KW-1185">Reference proteome</keyword>
<dbReference type="RefSeq" id="WP_106206531.1">
    <property type="nucleotide sequence ID" value="NZ_PVZF01000001.1"/>
</dbReference>
<dbReference type="OrthoDB" id="9854970at2"/>
<keyword evidence="1" id="KW-0282">Flagellum</keyword>
<organism evidence="1 2">
    <name type="scientific">Kineococcus rhizosphaerae</name>
    <dbReference type="NCBI Taxonomy" id="559628"/>
    <lineage>
        <taxon>Bacteria</taxon>
        <taxon>Bacillati</taxon>
        <taxon>Actinomycetota</taxon>
        <taxon>Actinomycetes</taxon>
        <taxon>Kineosporiales</taxon>
        <taxon>Kineosporiaceae</taxon>
        <taxon>Kineococcus</taxon>
    </lineage>
</organism>
<dbReference type="Proteomes" id="UP000238083">
    <property type="component" value="Unassembled WGS sequence"/>
</dbReference>
<protein>
    <submittedName>
        <fullName evidence="1">Flagellar export protein FliJ</fullName>
    </submittedName>
</protein>
<evidence type="ECO:0000313" key="1">
    <source>
        <dbReference type="EMBL" id="PRY18215.1"/>
    </source>
</evidence>
<dbReference type="Gene3D" id="1.10.287.1700">
    <property type="match status" value="1"/>
</dbReference>
<reference evidence="1 2" key="1">
    <citation type="submission" date="2018-03" db="EMBL/GenBank/DDBJ databases">
        <title>Genomic Encyclopedia of Archaeal and Bacterial Type Strains, Phase II (KMG-II): from individual species to whole genera.</title>
        <authorList>
            <person name="Goeker M."/>
        </authorList>
    </citation>
    <scope>NUCLEOTIDE SEQUENCE [LARGE SCALE GENOMIC DNA]</scope>
    <source>
        <strain evidence="1 2">DSM 19711</strain>
    </source>
</reference>
<comment type="caution">
    <text evidence="1">The sequence shown here is derived from an EMBL/GenBank/DDBJ whole genome shotgun (WGS) entry which is preliminary data.</text>
</comment>
<sequence length="150" mass="16584">MSATKAIMALLKLRKVQADQIKVDLAAANAVLRNEQKRAARVRHELGQAHLSDETMAAWTAAVARRAALVSDLDATRALVARAEVDLGAKQAAWARARRAERSLERIVERHERAQEEAALRADQKALDDRTVAEFAAKARRRAQREGGDQ</sequence>
<dbReference type="AlphaFoldDB" id="A0A2T0RAN0"/>
<keyword evidence="1" id="KW-0966">Cell projection</keyword>
<dbReference type="InterPro" id="IPR053716">
    <property type="entry name" value="Flag_assembly_chemotaxis_eff"/>
</dbReference>
<dbReference type="EMBL" id="PVZF01000001">
    <property type="protein sequence ID" value="PRY18215.1"/>
    <property type="molecule type" value="Genomic_DNA"/>
</dbReference>
<accession>A0A2T0RAN0</accession>
<proteinExistence type="predicted"/>
<name>A0A2T0RAN0_9ACTN</name>